<evidence type="ECO:0000313" key="3">
    <source>
        <dbReference type="EMBL" id="KAF0723728.1"/>
    </source>
</evidence>
<keyword evidence="2" id="KW-0732">Signal</keyword>
<evidence type="ECO:0000256" key="2">
    <source>
        <dbReference type="SAM" id="SignalP"/>
    </source>
</evidence>
<protein>
    <submittedName>
        <fullName evidence="3">Uncharacterized protein</fullName>
    </submittedName>
</protein>
<gene>
    <name evidence="3" type="ORF">Ae201684_017401</name>
</gene>
<keyword evidence="1" id="KW-0812">Transmembrane</keyword>
<name>A0A6G0W8U8_9STRA</name>
<keyword evidence="4" id="KW-1185">Reference proteome</keyword>
<keyword evidence="1" id="KW-0472">Membrane</keyword>
<reference evidence="3 4" key="1">
    <citation type="submission" date="2019-07" db="EMBL/GenBank/DDBJ databases">
        <title>Genomics analysis of Aphanomyces spp. identifies a new class of oomycete effector associated with host adaptation.</title>
        <authorList>
            <person name="Gaulin E."/>
        </authorList>
    </citation>
    <scope>NUCLEOTIDE SEQUENCE [LARGE SCALE GENOMIC DNA]</scope>
    <source>
        <strain evidence="3 4">ATCC 201684</strain>
    </source>
</reference>
<dbReference type="AlphaFoldDB" id="A0A6G0W8U8"/>
<organism evidence="3 4">
    <name type="scientific">Aphanomyces euteiches</name>
    <dbReference type="NCBI Taxonomy" id="100861"/>
    <lineage>
        <taxon>Eukaryota</taxon>
        <taxon>Sar</taxon>
        <taxon>Stramenopiles</taxon>
        <taxon>Oomycota</taxon>
        <taxon>Saprolegniomycetes</taxon>
        <taxon>Saprolegniales</taxon>
        <taxon>Verrucalvaceae</taxon>
        <taxon>Aphanomyces</taxon>
    </lineage>
</organism>
<dbReference type="EMBL" id="VJMJ01000296">
    <property type="protein sequence ID" value="KAF0723728.1"/>
    <property type="molecule type" value="Genomic_DNA"/>
</dbReference>
<accession>A0A6G0W8U8</accession>
<feature type="signal peptide" evidence="2">
    <location>
        <begin position="1"/>
        <end position="16"/>
    </location>
</feature>
<dbReference type="Proteomes" id="UP000481153">
    <property type="component" value="Unassembled WGS sequence"/>
</dbReference>
<proteinExistence type="predicted"/>
<comment type="caution">
    <text evidence="3">The sequence shown here is derived from an EMBL/GenBank/DDBJ whole genome shotgun (WGS) entry which is preliminary data.</text>
</comment>
<feature type="chain" id="PRO_5026235917" evidence="2">
    <location>
        <begin position="17"/>
        <end position="158"/>
    </location>
</feature>
<keyword evidence="1" id="KW-1133">Transmembrane helix</keyword>
<evidence type="ECO:0000256" key="1">
    <source>
        <dbReference type="SAM" id="Phobius"/>
    </source>
</evidence>
<sequence>MLSNTWMGPLAAPVNAAIAVSAVLTPICSPPPLSSCLHGYLCQFNHTQCSCMCYSPDGPVLRRPCSFDTQCPLGQVCFAGETWCGFCVVKHQPKQRTKPSAAHKSRSPQPTKTNHSELLAPTLAYYSSQDMALVLLLGFCIGAAFASVLLWPLLRFHR</sequence>
<feature type="transmembrane region" description="Helical" evidence="1">
    <location>
        <begin position="131"/>
        <end position="154"/>
    </location>
</feature>
<evidence type="ECO:0000313" key="4">
    <source>
        <dbReference type="Proteomes" id="UP000481153"/>
    </source>
</evidence>